<feature type="non-terminal residue" evidence="2">
    <location>
        <position position="159"/>
    </location>
</feature>
<reference evidence="2" key="1">
    <citation type="journal article" date="2020" name="Stud. Mycol.">
        <title>101 Dothideomycetes genomes: a test case for predicting lifestyles and emergence of pathogens.</title>
        <authorList>
            <person name="Haridas S."/>
            <person name="Albert R."/>
            <person name="Binder M."/>
            <person name="Bloem J."/>
            <person name="Labutti K."/>
            <person name="Salamov A."/>
            <person name="Andreopoulos B."/>
            <person name="Baker S."/>
            <person name="Barry K."/>
            <person name="Bills G."/>
            <person name="Bluhm B."/>
            <person name="Cannon C."/>
            <person name="Castanera R."/>
            <person name="Culley D."/>
            <person name="Daum C."/>
            <person name="Ezra D."/>
            <person name="Gonzalez J."/>
            <person name="Henrissat B."/>
            <person name="Kuo A."/>
            <person name="Liang C."/>
            <person name="Lipzen A."/>
            <person name="Lutzoni F."/>
            <person name="Magnuson J."/>
            <person name="Mondo S."/>
            <person name="Nolan M."/>
            <person name="Ohm R."/>
            <person name="Pangilinan J."/>
            <person name="Park H.-J."/>
            <person name="Ramirez L."/>
            <person name="Alfaro M."/>
            <person name="Sun H."/>
            <person name="Tritt A."/>
            <person name="Yoshinaga Y."/>
            <person name="Zwiers L.-H."/>
            <person name="Turgeon B."/>
            <person name="Goodwin S."/>
            <person name="Spatafora J."/>
            <person name="Crous P."/>
            <person name="Grigoriev I."/>
        </authorList>
    </citation>
    <scope>NUCLEOTIDE SEQUENCE</scope>
    <source>
        <strain evidence="2">CBS 161.51</strain>
    </source>
</reference>
<evidence type="ECO:0000256" key="1">
    <source>
        <dbReference type="SAM" id="MobiDB-lite"/>
    </source>
</evidence>
<organism evidence="2 3">
    <name type="scientific">Clathrospora elynae</name>
    <dbReference type="NCBI Taxonomy" id="706981"/>
    <lineage>
        <taxon>Eukaryota</taxon>
        <taxon>Fungi</taxon>
        <taxon>Dikarya</taxon>
        <taxon>Ascomycota</taxon>
        <taxon>Pezizomycotina</taxon>
        <taxon>Dothideomycetes</taxon>
        <taxon>Pleosporomycetidae</taxon>
        <taxon>Pleosporales</taxon>
        <taxon>Diademaceae</taxon>
        <taxon>Clathrospora</taxon>
    </lineage>
</organism>
<dbReference type="AlphaFoldDB" id="A0A6A5SJB9"/>
<name>A0A6A5SJB9_9PLEO</name>
<proteinExistence type="predicted"/>
<dbReference type="Proteomes" id="UP000800038">
    <property type="component" value="Unassembled WGS sequence"/>
</dbReference>
<evidence type="ECO:0000313" key="3">
    <source>
        <dbReference type="Proteomes" id="UP000800038"/>
    </source>
</evidence>
<feature type="compositionally biased region" description="Pro residues" evidence="1">
    <location>
        <begin position="43"/>
        <end position="58"/>
    </location>
</feature>
<accession>A0A6A5SJB9</accession>
<protein>
    <submittedName>
        <fullName evidence="2">Uncharacterized protein</fullName>
    </submittedName>
</protein>
<keyword evidence="3" id="KW-1185">Reference proteome</keyword>
<feature type="compositionally biased region" description="Low complexity" evidence="1">
    <location>
        <begin position="59"/>
        <end position="74"/>
    </location>
</feature>
<feature type="region of interest" description="Disordered" evidence="1">
    <location>
        <begin position="1"/>
        <end position="74"/>
    </location>
</feature>
<sequence>MFGTFKRKSAAHARVKAFAATLPPKRTVVRKGKGKKRALLRPLPSPAAPPATPSPEPPARSSLSPPSSRRGAPGALRVHPCLGCVRSALAGRSSGECFDQSGGGSRCFRCASGHSSALAAPIAAKFLAALQGGAPESQLRKLRIALRVVLEASAEELGS</sequence>
<dbReference type="EMBL" id="ML976066">
    <property type="protein sequence ID" value="KAF1940223.1"/>
    <property type="molecule type" value="Genomic_DNA"/>
</dbReference>
<feature type="compositionally biased region" description="Basic residues" evidence="1">
    <location>
        <begin position="1"/>
        <end position="15"/>
    </location>
</feature>
<evidence type="ECO:0000313" key="2">
    <source>
        <dbReference type="EMBL" id="KAF1940223.1"/>
    </source>
</evidence>
<feature type="compositionally biased region" description="Basic residues" evidence="1">
    <location>
        <begin position="27"/>
        <end position="39"/>
    </location>
</feature>
<gene>
    <name evidence="2" type="ORF">EJ02DRAFT_467485</name>
</gene>